<dbReference type="PROSITE" id="PS51808">
    <property type="entry name" value="CHCH"/>
    <property type="match status" value="1"/>
</dbReference>
<organism evidence="7">
    <name type="scientific">Phaffia rhodozyma</name>
    <name type="common">Yeast</name>
    <name type="synonym">Xanthophyllomyces dendrorhous</name>
    <dbReference type="NCBI Taxonomy" id="264483"/>
    <lineage>
        <taxon>Eukaryota</taxon>
        <taxon>Fungi</taxon>
        <taxon>Dikarya</taxon>
        <taxon>Basidiomycota</taxon>
        <taxon>Agaricomycotina</taxon>
        <taxon>Tremellomycetes</taxon>
        <taxon>Cystofilobasidiales</taxon>
        <taxon>Mrakiaceae</taxon>
        <taxon>Phaffia</taxon>
    </lineage>
</organism>
<name>A0A0F7SNE6_PHARH</name>
<comment type="similarity">
    <text evidence="5">Belongs to the COX19 family.</text>
</comment>
<keyword evidence="2" id="KW-0963">Cytoplasm</keyword>
<proteinExistence type="inferred from homology"/>
<evidence type="ECO:0000256" key="3">
    <source>
        <dbReference type="ARBA" id="ARBA00023157"/>
    </source>
</evidence>
<comment type="function">
    <text evidence="4">Required for the assembly of mitochondrial cytochrome c oxidase.</text>
</comment>
<accession>A0A0F7SNE6</accession>
<feature type="compositionally biased region" description="Low complexity" evidence="6">
    <location>
        <begin position="63"/>
        <end position="80"/>
    </location>
</feature>
<dbReference type="GO" id="GO:0033617">
    <property type="term" value="P:mitochondrial respiratory chain complex IV assembly"/>
    <property type="evidence" value="ECO:0007669"/>
    <property type="project" value="TreeGrafter"/>
</dbReference>
<dbReference type="AlphaFoldDB" id="A0A0F7SNE6"/>
<dbReference type="InterPro" id="IPR051383">
    <property type="entry name" value="COX19"/>
</dbReference>
<evidence type="ECO:0000256" key="1">
    <source>
        <dbReference type="ARBA" id="ARBA00004496"/>
    </source>
</evidence>
<keyword evidence="3" id="KW-1015">Disulfide bond</keyword>
<feature type="compositionally biased region" description="Gly residues" evidence="6">
    <location>
        <begin position="111"/>
        <end position="130"/>
    </location>
</feature>
<evidence type="ECO:0000256" key="4">
    <source>
        <dbReference type="ARBA" id="ARBA00037279"/>
    </source>
</evidence>
<evidence type="ECO:0000313" key="7">
    <source>
        <dbReference type="EMBL" id="CED83607.1"/>
    </source>
</evidence>
<evidence type="ECO:0000256" key="2">
    <source>
        <dbReference type="ARBA" id="ARBA00022490"/>
    </source>
</evidence>
<comment type="subcellular location">
    <subcellularLocation>
        <location evidence="1">Cytoplasm</location>
    </subcellularLocation>
</comment>
<evidence type="ECO:0000256" key="5">
    <source>
        <dbReference type="ARBA" id="ARBA00038223"/>
    </source>
</evidence>
<dbReference type="PANTHER" id="PTHR21107">
    <property type="entry name" value="CYTOCHROME C OXIDASE ASSEMBLY PROTEIN COX19"/>
    <property type="match status" value="1"/>
</dbReference>
<protein>
    <submittedName>
        <fullName evidence="7">Putative cytochrome c oxidase, subunit COX19</fullName>
    </submittedName>
</protein>
<dbReference type="EMBL" id="LN483157">
    <property type="protein sequence ID" value="CED83607.1"/>
    <property type="molecule type" value="Genomic_DNA"/>
</dbReference>
<feature type="region of interest" description="Disordered" evidence="6">
    <location>
        <begin position="35"/>
        <end position="130"/>
    </location>
</feature>
<feature type="compositionally biased region" description="Polar residues" evidence="6">
    <location>
        <begin position="48"/>
        <end position="59"/>
    </location>
</feature>
<reference evidence="7" key="1">
    <citation type="submission" date="2014-08" db="EMBL/GenBank/DDBJ databases">
        <authorList>
            <person name="Sharma Rahul"/>
            <person name="Thines Marco"/>
        </authorList>
    </citation>
    <scope>NUCLEOTIDE SEQUENCE</scope>
</reference>
<evidence type="ECO:0000256" key="6">
    <source>
        <dbReference type="SAM" id="MobiDB-lite"/>
    </source>
</evidence>
<dbReference type="GO" id="GO:0005758">
    <property type="term" value="C:mitochondrial intermembrane space"/>
    <property type="evidence" value="ECO:0007669"/>
    <property type="project" value="TreeGrafter"/>
</dbReference>
<dbReference type="PANTHER" id="PTHR21107:SF2">
    <property type="entry name" value="CYTOCHROME C OXIDASE ASSEMBLY PROTEIN COX19"/>
    <property type="match status" value="1"/>
</dbReference>
<sequence>MYLACLKQNQMKNEKCRVLSKQYLQCRFDHGLMEKQDWPSLGFPEDPTTMTRSPTSTAQHIDPSSSSTSSSTPTNSLPTPARGTSGSPLEFSSPPIPDSLRGPGELLDAGMGTGAGPVGVLGGQHGAGGQ</sequence>